<reference evidence="2" key="1">
    <citation type="submission" date="2022-01" db="EMBL/GenBank/DDBJ databases">
        <authorList>
            <person name="Braso-Vives M."/>
        </authorList>
    </citation>
    <scope>NUCLEOTIDE SEQUENCE</scope>
</reference>
<feature type="domain" description="SEA" evidence="1">
    <location>
        <begin position="42"/>
        <end position="103"/>
    </location>
</feature>
<sequence length="103" mass="11325">MATDPIPSLPSTDKQVTDEQISTGFAADVSSNATPTWTTARPVDEFLLDFKILEGHNWTDGLLDNTTEEFRNLTSALRNALWEMYGNSSLAGDIDDIIIDGFT</sequence>
<dbReference type="Proteomes" id="UP000838412">
    <property type="component" value="Chromosome 8"/>
</dbReference>
<protein>
    <submittedName>
        <fullName evidence="2">Hypp4976 protein</fullName>
    </submittedName>
</protein>
<dbReference type="PROSITE" id="PS50024">
    <property type="entry name" value="SEA"/>
    <property type="match status" value="1"/>
</dbReference>
<dbReference type="EMBL" id="OV696693">
    <property type="protein sequence ID" value="CAH1272867.1"/>
    <property type="molecule type" value="Genomic_DNA"/>
</dbReference>
<gene>
    <name evidence="2" type="primary">Hypp4976</name>
    <name evidence="2" type="ORF">BLAG_LOCUS24397</name>
</gene>
<dbReference type="InterPro" id="IPR000082">
    <property type="entry name" value="SEA_dom"/>
</dbReference>
<evidence type="ECO:0000313" key="2">
    <source>
        <dbReference type="EMBL" id="CAH1272867.1"/>
    </source>
</evidence>
<proteinExistence type="predicted"/>
<keyword evidence="3" id="KW-1185">Reference proteome</keyword>
<accession>A0A8K0ACM7</accession>
<organism evidence="2 3">
    <name type="scientific">Branchiostoma lanceolatum</name>
    <name type="common">Common lancelet</name>
    <name type="synonym">Amphioxus lanceolatum</name>
    <dbReference type="NCBI Taxonomy" id="7740"/>
    <lineage>
        <taxon>Eukaryota</taxon>
        <taxon>Metazoa</taxon>
        <taxon>Chordata</taxon>
        <taxon>Cephalochordata</taxon>
        <taxon>Leptocardii</taxon>
        <taxon>Amphioxiformes</taxon>
        <taxon>Branchiostomatidae</taxon>
        <taxon>Branchiostoma</taxon>
    </lineage>
</organism>
<dbReference type="SUPFAM" id="SSF82671">
    <property type="entry name" value="SEA domain"/>
    <property type="match status" value="1"/>
</dbReference>
<name>A0A8K0ACM7_BRALA</name>
<evidence type="ECO:0000259" key="1">
    <source>
        <dbReference type="PROSITE" id="PS50024"/>
    </source>
</evidence>
<dbReference type="AlphaFoldDB" id="A0A8K0ACM7"/>
<evidence type="ECO:0000313" key="3">
    <source>
        <dbReference type="Proteomes" id="UP000838412"/>
    </source>
</evidence>
<dbReference type="InterPro" id="IPR036364">
    <property type="entry name" value="SEA_dom_sf"/>
</dbReference>